<keyword evidence="2" id="KW-0012">Acyltransferase</keyword>
<dbReference type="AlphaFoldDB" id="A0A5N6YYX4"/>
<accession>A0A5N6YYX4</accession>
<dbReference type="Gene3D" id="3.40.630.30">
    <property type="match status" value="1"/>
</dbReference>
<evidence type="ECO:0000313" key="3">
    <source>
        <dbReference type="Proteomes" id="UP000327118"/>
    </source>
</evidence>
<dbReference type="CDD" id="cd04301">
    <property type="entry name" value="NAT_SF"/>
    <property type="match status" value="1"/>
</dbReference>
<evidence type="ECO:0000259" key="1">
    <source>
        <dbReference type="PROSITE" id="PS51186"/>
    </source>
</evidence>
<organism evidence="2 3">
    <name type="scientific">Aspergillus coremiiformis</name>
    <dbReference type="NCBI Taxonomy" id="138285"/>
    <lineage>
        <taxon>Eukaryota</taxon>
        <taxon>Fungi</taxon>
        <taxon>Dikarya</taxon>
        <taxon>Ascomycota</taxon>
        <taxon>Pezizomycotina</taxon>
        <taxon>Eurotiomycetes</taxon>
        <taxon>Eurotiomycetidae</taxon>
        <taxon>Eurotiales</taxon>
        <taxon>Aspergillaceae</taxon>
        <taxon>Aspergillus</taxon>
        <taxon>Aspergillus subgen. Circumdati</taxon>
    </lineage>
</organism>
<dbReference type="OrthoDB" id="2115692at2759"/>
<evidence type="ECO:0000313" key="2">
    <source>
        <dbReference type="EMBL" id="KAE8349876.1"/>
    </source>
</evidence>
<dbReference type="GO" id="GO:0016747">
    <property type="term" value="F:acyltransferase activity, transferring groups other than amino-acyl groups"/>
    <property type="evidence" value="ECO:0007669"/>
    <property type="project" value="InterPro"/>
</dbReference>
<keyword evidence="3" id="KW-1185">Reference proteome</keyword>
<feature type="domain" description="N-acetyltransferase" evidence="1">
    <location>
        <begin position="11"/>
        <end position="205"/>
    </location>
</feature>
<proteinExistence type="predicted"/>
<dbReference type="InterPro" id="IPR016181">
    <property type="entry name" value="Acyl_CoA_acyltransferase"/>
</dbReference>
<gene>
    <name evidence="2" type="ORF">BDV28DRAFT_151469</name>
</gene>
<dbReference type="InterPro" id="IPR052523">
    <property type="entry name" value="Trichothecene_AcTrans"/>
</dbReference>
<dbReference type="Pfam" id="PF00583">
    <property type="entry name" value="Acetyltransf_1"/>
    <property type="match status" value="1"/>
</dbReference>
<dbReference type="PROSITE" id="PS51186">
    <property type="entry name" value="GNAT"/>
    <property type="match status" value="1"/>
</dbReference>
<dbReference type="PANTHER" id="PTHR42791:SF17">
    <property type="entry name" value="ACETYLTRANSFERASE, GNAT FAMILY FAMILY (AFU_ORTHOLOGUE AFUA_8G05690)"/>
    <property type="match status" value="1"/>
</dbReference>
<keyword evidence="2" id="KW-0808">Transferase</keyword>
<sequence>MANAASTPSTLRLEEITLDDIPQMTEVWFRAFGTPHNLILFPDTPGVRAWWDETNRHDLLNRPYQKFIKVVDSAKPSCIVAYGKWDLEPDQCGERYPPWHEESNSEICSEFFGGIENQRRNVMQGRRHYYFDMLATNPDHQRRGAASLLVQWGCDLADRNGAAIYIASSQEGLGLYRKFGFVLLDGRDDTPEGVNPMVREPQLINISLA</sequence>
<protein>
    <submittedName>
        <fullName evidence="2">Acyl-CoA N-acyltransferase</fullName>
    </submittedName>
</protein>
<dbReference type="EMBL" id="ML739266">
    <property type="protein sequence ID" value="KAE8349876.1"/>
    <property type="molecule type" value="Genomic_DNA"/>
</dbReference>
<dbReference type="Proteomes" id="UP000327118">
    <property type="component" value="Unassembled WGS sequence"/>
</dbReference>
<dbReference type="InterPro" id="IPR000182">
    <property type="entry name" value="GNAT_dom"/>
</dbReference>
<dbReference type="SUPFAM" id="SSF55729">
    <property type="entry name" value="Acyl-CoA N-acyltransferases (Nat)"/>
    <property type="match status" value="1"/>
</dbReference>
<reference evidence="3" key="1">
    <citation type="submission" date="2019-04" db="EMBL/GenBank/DDBJ databases">
        <title>Friends and foes A comparative genomics studyof 23 Aspergillus species from section Flavi.</title>
        <authorList>
            <consortium name="DOE Joint Genome Institute"/>
            <person name="Kjaerbolling I."/>
            <person name="Vesth T."/>
            <person name="Frisvad J.C."/>
            <person name="Nybo J.L."/>
            <person name="Theobald S."/>
            <person name="Kildgaard S."/>
            <person name="Isbrandt T."/>
            <person name="Kuo A."/>
            <person name="Sato A."/>
            <person name="Lyhne E.K."/>
            <person name="Kogle M.E."/>
            <person name="Wiebenga A."/>
            <person name="Kun R.S."/>
            <person name="Lubbers R.J."/>
            <person name="Makela M.R."/>
            <person name="Barry K."/>
            <person name="Chovatia M."/>
            <person name="Clum A."/>
            <person name="Daum C."/>
            <person name="Haridas S."/>
            <person name="He G."/>
            <person name="LaButti K."/>
            <person name="Lipzen A."/>
            <person name="Mondo S."/>
            <person name="Riley R."/>
            <person name="Salamov A."/>
            <person name="Simmons B.A."/>
            <person name="Magnuson J.K."/>
            <person name="Henrissat B."/>
            <person name="Mortensen U.H."/>
            <person name="Larsen T.O."/>
            <person name="Devries R.P."/>
            <person name="Grigoriev I.V."/>
            <person name="Machida M."/>
            <person name="Baker S.E."/>
            <person name="Andersen M.R."/>
        </authorList>
    </citation>
    <scope>NUCLEOTIDE SEQUENCE [LARGE SCALE GENOMIC DNA]</scope>
    <source>
        <strain evidence="3">CBS 553.77</strain>
    </source>
</reference>
<dbReference type="PANTHER" id="PTHR42791">
    <property type="entry name" value="GNAT FAMILY ACETYLTRANSFERASE"/>
    <property type="match status" value="1"/>
</dbReference>
<name>A0A5N6YYX4_9EURO</name>